<proteinExistence type="predicted"/>
<dbReference type="PROSITE" id="PS00108">
    <property type="entry name" value="PROTEIN_KINASE_ST"/>
    <property type="match status" value="1"/>
</dbReference>
<dbReference type="PROSITE" id="PS00107">
    <property type="entry name" value="PROTEIN_KINASE_ATP"/>
    <property type="match status" value="1"/>
</dbReference>
<sequence length="556" mass="62703">MVLPQEWPPISSFQPSTFVKAHRSPCKYIISHQSLGSGSFSEVHECKHIDTHAHYAVKVIKKLDSKVKLIQNEFKVLSRISQSKSANNEGQKSLLRLRDYFETDDNLYLVTDLAVGGDLFDKLVNEGSYDKESDGLRIVNSLVCGLLFLKQNNIIHRDIKAENILFKYSSTRFEILIGDFGLSTFAKDEDHIHQASDLSNILCGTLSYMAPEILARQQYSFPIDIWALGVLMYFMFCGYMPFDCETDDETKQAIATGDYTFDPPEYWDHVSHDTRDIISSCFVVDQSDRVTLEALSSNPWLKNLGKRIGTTIAEDTESSIDDRLSPSSIMDHHHRLPSSMETSPNEEDDDEEEDDDDDEERQLALDRLRESLRGSLKPTTTITTDSKPHKPIFTLMDNDDDSYASPTIRRPDIVTTNFSPAALDGLMKKSFSYTSLRDAHRYKSSSTTSLKELLNLNNANHPMKSASTMAPVRMNGAVSVEPAVSKSFRLASSYSKSRINSTFNSINPSRINSRNHSSSHSRVQSTTHSRSASRGASRRHSREHSRTHSALQMPFS</sequence>
<keyword evidence="2 3" id="KW-0067">ATP-binding</keyword>
<dbReference type="SMART" id="SM00220">
    <property type="entry name" value="S_TKc"/>
    <property type="match status" value="1"/>
</dbReference>
<comment type="caution">
    <text evidence="6">The sequence shown here is derived from an EMBL/GenBank/DDBJ whole genome shotgun (WGS) entry which is preliminary data.</text>
</comment>
<evidence type="ECO:0000313" key="7">
    <source>
        <dbReference type="Proteomes" id="UP001360560"/>
    </source>
</evidence>
<dbReference type="PROSITE" id="PS50011">
    <property type="entry name" value="PROTEIN_KINASE_DOM"/>
    <property type="match status" value="1"/>
</dbReference>
<dbReference type="CDD" id="cd05117">
    <property type="entry name" value="STKc_CAMK"/>
    <property type="match status" value="1"/>
</dbReference>
<protein>
    <submittedName>
        <fullName evidence="6">Protein kinase</fullName>
    </submittedName>
</protein>
<feature type="compositionally biased region" description="Acidic residues" evidence="4">
    <location>
        <begin position="344"/>
        <end position="360"/>
    </location>
</feature>
<evidence type="ECO:0000256" key="1">
    <source>
        <dbReference type="ARBA" id="ARBA00022741"/>
    </source>
</evidence>
<feature type="compositionally biased region" description="Low complexity" evidence="4">
    <location>
        <begin position="504"/>
        <end position="535"/>
    </location>
</feature>
<dbReference type="InterPro" id="IPR008271">
    <property type="entry name" value="Ser/Thr_kinase_AS"/>
</dbReference>
<organism evidence="6 7">
    <name type="scientific">Saccharomycopsis crataegensis</name>
    <dbReference type="NCBI Taxonomy" id="43959"/>
    <lineage>
        <taxon>Eukaryota</taxon>
        <taxon>Fungi</taxon>
        <taxon>Dikarya</taxon>
        <taxon>Ascomycota</taxon>
        <taxon>Saccharomycotina</taxon>
        <taxon>Saccharomycetes</taxon>
        <taxon>Saccharomycopsidaceae</taxon>
        <taxon>Saccharomycopsis</taxon>
    </lineage>
</organism>
<evidence type="ECO:0000256" key="2">
    <source>
        <dbReference type="ARBA" id="ARBA00022840"/>
    </source>
</evidence>
<dbReference type="EMBL" id="BTFZ01000001">
    <property type="protein sequence ID" value="GMM33173.1"/>
    <property type="molecule type" value="Genomic_DNA"/>
</dbReference>
<feature type="compositionally biased region" description="Basic residues" evidence="4">
    <location>
        <begin position="536"/>
        <end position="547"/>
    </location>
</feature>
<reference evidence="6 7" key="1">
    <citation type="journal article" date="2023" name="Elife">
        <title>Identification of key yeast species and microbe-microbe interactions impacting larval growth of Drosophila in the wild.</title>
        <authorList>
            <person name="Mure A."/>
            <person name="Sugiura Y."/>
            <person name="Maeda R."/>
            <person name="Honda K."/>
            <person name="Sakurai N."/>
            <person name="Takahashi Y."/>
            <person name="Watada M."/>
            <person name="Katoh T."/>
            <person name="Gotoh A."/>
            <person name="Gotoh Y."/>
            <person name="Taniguchi I."/>
            <person name="Nakamura K."/>
            <person name="Hayashi T."/>
            <person name="Katayama T."/>
            <person name="Uemura T."/>
            <person name="Hattori Y."/>
        </authorList>
    </citation>
    <scope>NUCLEOTIDE SEQUENCE [LARGE SCALE GENOMIC DNA]</scope>
    <source>
        <strain evidence="6 7">SC-9</strain>
    </source>
</reference>
<evidence type="ECO:0000313" key="6">
    <source>
        <dbReference type="EMBL" id="GMM33173.1"/>
    </source>
</evidence>
<dbReference type="GO" id="GO:0004672">
    <property type="term" value="F:protein kinase activity"/>
    <property type="evidence" value="ECO:0007669"/>
    <property type="project" value="InterPro"/>
</dbReference>
<keyword evidence="6" id="KW-0808">Transferase</keyword>
<dbReference type="SUPFAM" id="SSF56112">
    <property type="entry name" value="Protein kinase-like (PK-like)"/>
    <property type="match status" value="1"/>
</dbReference>
<feature type="region of interest" description="Disordered" evidence="4">
    <location>
        <begin position="501"/>
        <end position="556"/>
    </location>
</feature>
<dbReference type="InterPro" id="IPR000719">
    <property type="entry name" value="Prot_kinase_dom"/>
</dbReference>
<dbReference type="Gene3D" id="1.10.510.10">
    <property type="entry name" value="Transferase(Phosphotransferase) domain 1"/>
    <property type="match status" value="1"/>
</dbReference>
<dbReference type="InterPro" id="IPR017441">
    <property type="entry name" value="Protein_kinase_ATP_BS"/>
</dbReference>
<evidence type="ECO:0000256" key="3">
    <source>
        <dbReference type="PROSITE-ProRule" id="PRU10141"/>
    </source>
</evidence>
<dbReference type="GeneID" id="90071152"/>
<name>A0AAV5QEJ4_9ASCO</name>
<dbReference type="RefSeq" id="XP_064850173.1">
    <property type="nucleotide sequence ID" value="XM_064994101.1"/>
</dbReference>
<dbReference type="AlphaFoldDB" id="A0AAV5QEJ4"/>
<dbReference type="Pfam" id="PF00069">
    <property type="entry name" value="Pkinase"/>
    <property type="match status" value="1"/>
</dbReference>
<dbReference type="Gene3D" id="3.30.200.20">
    <property type="entry name" value="Phosphorylase Kinase, domain 1"/>
    <property type="match status" value="1"/>
</dbReference>
<dbReference type="Proteomes" id="UP001360560">
    <property type="component" value="Unassembled WGS sequence"/>
</dbReference>
<evidence type="ECO:0000259" key="5">
    <source>
        <dbReference type="PROSITE" id="PS50011"/>
    </source>
</evidence>
<keyword evidence="1 3" id="KW-0547">Nucleotide-binding</keyword>
<dbReference type="InterPro" id="IPR011009">
    <property type="entry name" value="Kinase-like_dom_sf"/>
</dbReference>
<keyword evidence="7" id="KW-1185">Reference proteome</keyword>
<feature type="domain" description="Protein kinase" evidence="5">
    <location>
        <begin position="29"/>
        <end position="301"/>
    </location>
</feature>
<accession>A0AAV5QEJ4</accession>
<evidence type="ECO:0000256" key="4">
    <source>
        <dbReference type="SAM" id="MobiDB-lite"/>
    </source>
</evidence>
<feature type="region of interest" description="Disordered" evidence="4">
    <location>
        <begin position="317"/>
        <end position="360"/>
    </location>
</feature>
<dbReference type="PANTHER" id="PTHR24347">
    <property type="entry name" value="SERINE/THREONINE-PROTEIN KINASE"/>
    <property type="match status" value="1"/>
</dbReference>
<gene>
    <name evidence="6" type="ORF">DASC09_004980</name>
</gene>
<feature type="binding site" evidence="3">
    <location>
        <position position="62"/>
    </location>
    <ligand>
        <name>ATP</name>
        <dbReference type="ChEBI" id="CHEBI:30616"/>
    </ligand>
</feature>
<dbReference type="GO" id="GO:0005524">
    <property type="term" value="F:ATP binding"/>
    <property type="evidence" value="ECO:0007669"/>
    <property type="project" value="UniProtKB-UniRule"/>
</dbReference>
<keyword evidence="6" id="KW-0418">Kinase</keyword>